<dbReference type="EMBL" id="ACIL03000016">
    <property type="protein sequence ID" value="ESL02521.1"/>
    <property type="molecule type" value="Genomic_DNA"/>
</dbReference>
<reference evidence="1 2" key="1">
    <citation type="submission" date="2013-06" db="EMBL/GenBank/DDBJ databases">
        <authorList>
            <person name="Weinstock G."/>
            <person name="Sodergren E."/>
            <person name="Clifton S."/>
            <person name="Fulton L."/>
            <person name="Fulton B."/>
            <person name="Courtney L."/>
            <person name="Fronick C."/>
            <person name="Harrison M."/>
            <person name="Strong C."/>
            <person name="Farmer C."/>
            <person name="Delahaunty K."/>
            <person name="Markovic C."/>
            <person name="Hall O."/>
            <person name="Minx P."/>
            <person name="Tomlinson C."/>
            <person name="Mitreva M."/>
            <person name="Nelson J."/>
            <person name="Hou S."/>
            <person name="Wollam A."/>
            <person name="Pepin K.H."/>
            <person name="Johnson M."/>
            <person name="Bhonagiri V."/>
            <person name="Nash W.E."/>
            <person name="Warren W."/>
            <person name="Chinwalla A."/>
            <person name="Mardis E.R."/>
            <person name="Wilson R.K."/>
        </authorList>
    </citation>
    <scope>NUCLEOTIDE SEQUENCE [LARGE SCALE GENOMIC DNA]</scope>
    <source>
        <strain evidence="1 2">ATCC 51271</strain>
    </source>
</reference>
<protein>
    <submittedName>
        <fullName evidence="1">Uncharacterized protein</fullName>
    </submittedName>
</protein>
<sequence length="58" mass="7006">MVNKSVIDTKIIKRIFDTLKLNKRLHIVEMQSFYQIHVKTVKMRVLLEALFCRRLQSM</sequence>
<dbReference type="STRING" id="592026.GCWU0000282_002657"/>
<evidence type="ECO:0000313" key="1">
    <source>
        <dbReference type="EMBL" id="ESL02521.1"/>
    </source>
</evidence>
<dbReference type="AlphaFoldDB" id="V2Y497"/>
<dbReference type="Proteomes" id="UP000018227">
    <property type="component" value="Unassembled WGS sequence"/>
</dbReference>
<accession>V2Y497</accession>
<dbReference type="HOGENOM" id="CLU_2970988_0_0_9"/>
<gene>
    <name evidence="1" type="ORF">GCWU0000282_002657</name>
</gene>
<evidence type="ECO:0000313" key="2">
    <source>
        <dbReference type="Proteomes" id="UP000018227"/>
    </source>
</evidence>
<name>V2Y497_9FIRM</name>
<proteinExistence type="predicted"/>
<organism evidence="1 2">
    <name type="scientific">Catonella morbi ATCC 51271</name>
    <dbReference type="NCBI Taxonomy" id="592026"/>
    <lineage>
        <taxon>Bacteria</taxon>
        <taxon>Bacillati</taxon>
        <taxon>Bacillota</taxon>
        <taxon>Clostridia</taxon>
        <taxon>Lachnospirales</taxon>
        <taxon>Lachnospiraceae</taxon>
        <taxon>Catonella</taxon>
    </lineage>
</organism>
<comment type="caution">
    <text evidence="1">The sequence shown here is derived from an EMBL/GenBank/DDBJ whole genome shotgun (WGS) entry which is preliminary data.</text>
</comment>
<keyword evidence="2" id="KW-1185">Reference proteome</keyword>